<dbReference type="Pfam" id="PF11363">
    <property type="entry name" value="DUF3164"/>
    <property type="match status" value="1"/>
</dbReference>
<dbReference type="Proteomes" id="UP000318833">
    <property type="component" value="Unassembled WGS sequence"/>
</dbReference>
<proteinExistence type="predicted"/>
<dbReference type="RefSeq" id="WP_143919185.1">
    <property type="nucleotide sequence ID" value="NZ_CANMIK010000157.1"/>
</dbReference>
<dbReference type="EMBL" id="VLNR01000141">
    <property type="protein sequence ID" value="TSE02804.1"/>
    <property type="molecule type" value="Genomic_DNA"/>
</dbReference>
<name>A0A554VA78_9FLAO</name>
<dbReference type="OrthoDB" id="670235at2"/>
<organism evidence="1 2">
    <name type="scientific">Aquimarina algiphila</name>
    <dbReference type="NCBI Taxonomy" id="2047982"/>
    <lineage>
        <taxon>Bacteria</taxon>
        <taxon>Pseudomonadati</taxon>
        <taxon>Bacteroidota</taxon>
        <taxon>Flavobacteriia</taxon>
        <taxon>Flavobacteriales</taxon>
        <taxon>Flavobacteriaceae</taxon>
        <taxon>Aquimarina</taxon>
    </lineage>
</organism>
<dbReference type="InterPro" id="IPR021505">
    <property type="entry name" value="Phage_B3_Orf6"/>
</dbReference>
<accession>A0A554VA78</accession>
<reference evidence="1 2" key="1">
    <citation type="submission" date="2019-07" db="EMBL/GenBank/DDBJ databases">
        <title>The draft genome sequence of Aquimarina algiphila M91.</title>
        <authorList>
            <person name="Meng X."/>
        </authorList>
    </citation>
    <scope>NUCLEOTIDE SEQUENCE [LARGE SCALE GENOMIC DNA]</scope>
    <source>
        <strain evidence="1 2">M91</strain>
    </source>
</reference>
<gene>
    <name evidence="1" type="ORF">FOF46_30440</name>
</gene>
<keyword evidence="2" id="KW-1185">Reference proteome</keyword>
<evidence type="ECO:0000313" key="2">
    <source>
        <dbReference type="Proteomes" id="UP000318833"/>
    </source>
</evidence>
<protein>
    <submittedName>
        <fullName evidence="1">DUF3164 family protein</fullName>
    </submittedName>
</protein>
<sequence length="207" mass="24687">MTIKQTSKDKFWYDESGQAIPYNRTTKTERLMERRSSQLLKDAEGIHHKLSDFKANINLICREVYETFMKDKGLIQENRKGNFTWFNFNRTIKIEVSVTDRIEFDDLTIQAAKEKFHQFLDTNISSNDEFIKQMVLDAFETSKGKLDTRKVFDLIRYKTKIKKPLFQQAVQLLQESIRRPESRTYFRVWLKDENGKYNNVDLNFSSI</sequence>
<evidence type="ECO:0000313" key="1">
    <source>
        <dbReference type="EMBL" id="TSE02804.1"/>
    </source>
</evidence>
<comment type="caution">
    <text evidence="1">The sequence shown here is derived from an EMBL/GenBank/DDBJ whole genome shotgun (WGS) entry which is preliminary data.</text>
</comment>
<dbReference type="AlphaFoldDB" id="A0A554VA78"/>